<gene>
    <name evidence="2" type="ORF">ABR189_05945</name>
</gene>
<sequence>MNRRIICALLFTGLVKVCVAQMNVPTEFYKNPQLIPQSPDVGTLFKVSDVPMDYTSGSASIKVPLCNISSGKIQIPIIASYATGGIKVQDVASSIGLGWGLDIGGAITIQDDASIQPQYRFANSLIKTEGQAYPVMSNDAAISRFANGYAQKENPVYTFRCGKLSGYFFYDIYGVLQVCTDNEGVKIINTNGNLSIPNSFKIISDDGLEYLFNIAESYSVQGNSVPGTLFLSQITDMNSNRMVFFKYKPKPEYAIHTDSYSQYYTVQKIQRQGTPCPWPENDAFVSTSATQLNTLQIDSIIYDGGYVKFDASNDRLDMDKVRITGIRQYASNGTKVNDIKFNCSYFYNDTYSNGTVNNYRLKLDSIVFWDQTTARNRFGFEYNTTQLLPPYKVNNLPNNYAENSTAVDYWGFYNGKIHNQGTIPREIAIARGFDPNPIYNNNWGDRNVDSNYTSANILKKIIYPTGGYAIFQYENNQVDSSMFGKLVGGIRVKSVAYFDMQNGTKPALVRSFKYLKGTLMNMSDYFPFTYDKVKVSPPCGNDGFMDGTAYYTRTISSEPLGSFAYSNNVPIFYSEVEEYQTNGGNENGKTFYEFNFENPLFAYCRIKEYGNRYLVNRSNWQSGQLVMKIDYKSLNGTYIPVQKTINEYEKYREATPKMGLHVSKSDESGRLYDLVGSGASFHYGWWLAAYGQYYYVYFDAYRYIGAMKLTKTITTNYVGTTDSLVNQTTYYYDNPSYLVPTRIEQVKSRADKDVTVTLYPSDYADTTGFIGSMKRANYLSYPIETVRYRENNSGKTILSGQIAIYDSSAQALRRQVWSLENDWPIEANNFKFSNRGAGQFYPAGVASVFNRDPKYKITAFYDSYDSWGNLTSYHQADNIPTTFIWGYKGLHPVAKIEGVDHNTAIQFVNPSILDNIVGTDTQMRTELNKLRINLPQFLVNTYTYFPTIGLTSETDPAGKSIFYEYDNAVKLRLIKDMNGKILKLFNSQYQQPISH</sequence>
<proteinExistence type="predicted"/>
<accession>A0ABV2T1K4</accession>
<keyword evidence="1" id="KW-0732">Signal</keyword>
<name>A0ABV2T1K4_9BACT</name>
<dbReference type="RefSeq" id="WP_354659539.1">
    <property type="nucleotide sequence ID" value="NZ_JBEXAC010000001.1"/>
</dbReference>
<dbReference type="EMBL" id="JBEXAC010000001">
    <property type="protein sequence ID" value="MET6996898.1"/>
    <property type="molecule type" value="Genomic_DNA"/>
</dbReference>
<evidence type="ECO:0000313" key="2">
    <source>
        <dbReference type="EMBL" id="MET6996898.1"/>
    </source>
</evidence>
<evidence type="ECO:0000313" key="3">
    <source>
        <dbReference type="Proteomes" id="UP001549749"/>
    </source>
</evidence>
<evidence type="ECO:0008006" key="4">
    <source>
        <dbReference type="Google" id="ProtNLM"/>
    </source>
</evidence>
<reference evidence="2 3" key="1">
    <citation type="submission" date="2024-06" db="EMBL/GenBank/DDBJ databases">
        <title>Chitinophaga defluvii sp. nov., isolated from municipal sewage.</title>
        <authorList>
            <person name="Zhang L."/>
        </authorList>
    </citation>
    <scope>NUCLEOTIDE SEQUENCE [LARGE SCALE GENOMIC DNA]</scope>
    <source>
        <strain evidence="2 3">H8</strain>
    </source>
</reference>
<organism evidence="2 3">
    <name type="scientific">Chitinophaga defluvii</name>
    <dbReference type="NCBI Taxonomy" id="3163343"/>
    <lineage>
        <taxon>Bacteria</taxon>
        <taxon>Pseudomonadati</taxon>
        <taxon>Bacteroidota</taxon>
        <taxon>Chitinophagia</taxon>
        <taxon>Chitinophagales</taxon>
        <taxon>Chitinophagaceae</taxon>
        <taxon>Chitinophaga</taxon>
    </lineage>
</organism>
<comment type="caution">
    <text evidence="2">The sequence shown here is derived from an EMBL/GenBank/DDBJ whole genome shotgun (WGS) entry which is preliminary data.</text>
</comment>
<feature type="chain" id="PRO_5046593255" description="YD repeat-containing protein" evidence="1">
    <location>
        <begin position="23"/>
        <end position="995"/>
    </location>
</feature>
<dbReference type="Proteomes" id="UP001549749">
    <property type="component" value="Unassembled WGS sequence"/>
</dbReference>
<protein>
    <recommendedName>
        <fullName evidence="4">YD repeat-containing protein</fullName>
    </recommendedName>
</protein>
<keyword evidence="3" id="KW-1185">Reference proteome</keyword>
<feature type="signal peptide" evidence="1">
    <location>
        <begin position="1"/>
        <end position="22"/>
    </location>
</feature>
<evidence type="ECO:0000256" key="1">
    <source>
        <dbReference type="SAM" id="SignalP"/>
    </source>
</evidence>